<dbReference type="InterPro" id="IPR036163">
    <property type="entry name" value="HMA_dom_sf"/>
</dbReference>
<dbReference type="GO" id="GO:0046872">
    <property type="term" value="F:metal ion binding"/>
    <property type="evidence" value="ECO:0007669"/>
    <property type="project" value="InterPro"/>
</dbReference>
<dbReference type="SMART" id="SM00220">
    <property type="entry name" value="S_TKc"/>
    <property type="match status" value="1"/>
</dbReference>
<feature type="binding site" evidence="7">
    <location>
        <position position="53"/>
    </location>
    <ligand>
        <name>ATP</name>
        <dbReference type="ChEBI" id="CHEBI:30616"/>
    </ligand>
</feature>
<feature type="domain" description="Protein kinase" evidence="9">
    <location>
        <begin position="25"/>
        <end position="296"/>
    </location>
</feature>
<reference evidence="11 12" key="1">
    <citation type="submission" date="2024-04" db="EMBL/GenBank/DDBJ databases">
        <title>The reference genome of an endangered Asteraceae, Deinandra increscens subsp. villosa, native to the Central Coast of California.</title>
        <authorList>
            <person name="Guilliams M."/>
            <person name="Hasenstab-Lehman K."/>
            <person name="Meyer R."/>
            <person name="Mcevoy S."/>
        </authorList>
    </citation>
    <scope>NUCLEOTIDE SEQUENCE [LARGE SCALE GENOMIC DNA]</scope>
    <source>
        <tissue evidence="11">Leaf</tissue>
    </source>
</reference>
<evidence type="ECO:0000256" key="1">
    <source>
        <dbReference type="ARBA" id="ARBA00004170"/>
    </source>
</evidence>
<dbReference type="Gene3D" id="1.10.510.10">
    <property type="entry name" value="Transferase(Phosphotransferase) domain 1"/>
    <property type="match status" value="1"/>
</dbReference>
<keyword evidence="5" id="KW-0418">Kinase</keyword>
<dbReference type="PROSITE" id="PS00108">
    <property type="entry name" value="PROTEIN_KINASE_ST"/>
    <property type="match status" value="1"/>
</dbReference>
<gene>
    <name evidence="11" type="ORF">SSX86_020770</name>
</gene>
<evidence type="ECO:0000256" key="6">
    <source>
        <dbReference type="ARBA" id="ARBA00022840"/>
    </source>
</evidence>
<evidence type="ECO:0000259" key="10">
    <source>
        <dbReference type="PROSITE" id="PS50846"/>
    </source>
</evidence>
<dbReference type="PROSITE" id="PS50846">
    <property type="entry name" value="HMA_2"/>
    <property type="match status" value="2"/>
</dbReference>
<dbReference type="InterPro" id="IPR006121">
    <property type="entry name" value="HMA_dom"/>
</dbReference>
<dbReference type="GO" id="GO:0005886">
    <property type="term" value="C:plasma membrane"/>
    <property type="evidence" value="ECO:0007669"/>
    <property type="project" value="TreeGrafter"/>
</dbReference>
<dbReference type="InterPro" id="IPR017441">
    <property type="entry name" value="Protein_kinase_ATP_BS"/>
</dbReference>
<evidence type="ECO:0000256" key="3">
    <source>
        <dbReference type="ARBA" id="ARBA00022679"/>
    </source>
</evidence>
<feature type="compositionally biased region" description="Basic and acidic residues" evidence="8">
    <location>
        <begin position="304"/>
        <end position="322"/>
    </location>
</feature>
<dbReference type="InterPro" id="IPR008271">
    <property type="entry name" value="Ser/Thr_kinase_AS"/>
</dbReference>
<dbReference type="Gene3D" id="3.30.200.20">
    <property type="entry name" value="Phosphorylase Kinase, domain 1"/>
    <property type="match status" value="1"/>
</dbReference>
<feature type="region of interest" description="Disordered" evidence="8">
    <location>
        <begin position="304"/>
        <end position="330"/>
    </location>
</feature>
<dbReference type="Proteomes" id="UP001408789">
    <property type="component" value="Unassembled WGS sequence"/>
</dbReference>
<evidence type="ECO:0000256" key="8">
    <source>
        <dbReference type="SAM" id="MobiDB-lite"/>
    </source>
</evidence>
<dbReference type="GO" id="GO:0009506">
    <property type="term" value="C:plasmodesma"/>
    <property type="evidence" value="ECO:0007669"/>
    <property type="project" value="TreeGrafter"/>
</dbReference>
<dbReference type="GO" id="GO:0004714">
    <property type="term" value="F:transmembrane receptor protein tyrosine kinase activity"/>
    <property type="evidence" value="ECO:0007669"/>
    <property type="project" value="InterPro"/>
</dbReference>
<comment type="caution">
    <text evidence="11">The sequence shown here is derived from an EMBL/GenBank/DDBJ whole genome shotgun (WGS) entry which is preliminary data.</text>
</comment>
<accession>A0AAP0CPX6</accession>
<evidence type="ECO:0000256" key="4">
    <source>
        <dbReference type="ARBA" id="ARBA00022741"/>
    </source>
</evidence>
<dbReference type="AlphaFoldDB" id="A0AAP0CPX6"/>
<evidence type="ECO:0000259" key="9">
    <source>
        <dbReference type="PROSITE" id="PS50011"/>
    </source>
</evidence>
<feature type="region of interest" description="Disordered" evidence="8">
    <location>
        <begin position="394"/>
        <end position="428"/>
    </location>
</feature>
<dbReference type="GO" id="GO:0005524">
    <property type="term" value="F:ATP binding"/>
    <property type="evidence" value="ECO:0007669"/>
    <property type="project" value="UniProtKB-UniRule"/>
</dbReference>
<dbReference type="PROSITE" id="PS50011">
    <property type="entry name" value="PROTEIN_KINASE_DOM"/>
    <property type="match status" value="1"/>
</dbReference>
<dbReference type="GO" id="GO:0009626">
    <property type="term" value="P:plant-type hypersensitive response"/>
    <property type="evidence" value="ECO:0007669"/>
    <property type="project" value="UniProtKB-KW"/>
</dbReference>
<keyword evidence="12" id="KW-1185">Reference proteome</keyword>
<dbReference type="InterPro" id="IPR011009">
    <property type="entry name" value="Kinase-like_dom_sf"/>
</dbReference>
<evidence type="ECO:0000256" key="2">
    <source>
        <dbReference type="ARBA" id="ARBA00022527"/>
    </source>
</evidence>
<comment type="subcellular location">
    <subcellularLocation>
        <location evidence="1">Membrane</location>
        <topology evidence="1">Peripheral membrane protein</topology>
    </subcellularLocation>
</comment>
<dbReference type="Pfam" id="PF00403">
    <property type="entry name" value="HMA"/>
    <property type="match status" value="2"/>
</dbReference>
<proteinExistence type="predicted"/>
<evidence type="ECO:0000313" key="11">
    <source>
        <dbReference type="EMBL" id="KAK9060066.1"/>
    </source>
</evidence>
<name>A0AAP0CPX6_9ASTR</name>
<organism evidence="11 12">
    <name type="scientific">Deinandra increscens subsp. villosa</name>
    <dbReference type="NCBI Taxonomy" id="3103831"/>
    <lineage>
        <taxon>Eukaryota</taxon>
        <taxon>Viridiplantae</taxon>
        <taxon>Streptophyta</taxon>
        <taxon>Embryophyta</taxon>
        <taxon>Tracheophyta</taxon>
        <taxon>Spermatophyta</taxon>
        <taxon>Magnoliopsida</taxon>
        <taxon>eudicotyledons</taxon>
        <taxon>Gunneridae</taxon>
        <taxon>Pentapetalae</taxon>
        <taxon>asterids</taxon>
        <taxon>campanulids</taxon>
        <taxon>Asterales</taxon>
        <taxon>Asteraceae</taxon>
        <taxon>Asteroideae</taxon>
        <taxon>Heliantheae alliance</taxon>
        <taxon>Madieae</taxon>
        <taxon>Madiinae</taxon>
        <taxon>Deinandra</taxon>
    </lineage>
</organism>
<keyword evidence="6 7" id="KW-0067">ATP-binding</keyword>
<sequence length="507" mass="57625">MPCIEDETPHLQIPLQHIKLATNGFAHENLIGDGGFGKVYKGVSEKHGRVAVKRLEYRRHGQGDREFNMEIGLLSKSQHQNIVSLIGFCDEDGEKILVYKHESNGSLDRQLNNKDVTWIQRLQICEDVARGLIYVGSQLGIIHRDVKSSNILLDETWRAKVSDFGLSKVRSQNPSYSSFVISNPCGTNGYIDPCYNNDGYLTQKSDVYSFGVVLWEVLCGRLTYASSSKDDPFRLTLLVQRHYKRQTLDEIIPSYLRKQMDIDSLRTFSDIAYQCLQNTEERPTMKQVLQQLQKALHVQQEAKKLEEEAKPTVEDEKMREELTYPSPLPPPSSQEVVLSVLMDCHACAKKIRKCLEGFEGIKYVHTDCMTHEVVVKGDEIDPLKVLERAQKNTHQQVKLLSSSVTKPPAKEPKMLDQEEPSKQEEKKYEPKPLSKIMVTLKVPMHCEGCARKIKKYIMTMKGVKSVVIDLNNSHVLIKGTFLVAALVDYVHKKTGKDTVIVKQDPIS</sequence>
<dbReference type="GO" id="GO:0004674">
    <property type="term" value="F:protein serine/threonine kinase activity"/>
    <property type="evidence" value="ECO:0007669"/>
    <property type="project" value="UniProtKB-KW"/>
</dbReference>
<evidence type="ECO:0008006" key="13">
    <source>
        <dbReference type="Google" id="ProtNLM"/>
    </source>
</evidence>
<keyword evidence="3" id="KW-0808">Transferase</keyword>
<keyword evidence="2" id="KW-0723">Serine/threonine-protein kinase</keyword>
<dbReference type="Gene3D" id="3.30.70.100">
    <property type="match status" value="2"/>
</dbReference>
<dbReference type="InterPro" id="IPR000719">
    <property type="entry name" value="Prot_kinase_dom"/>
</dbReference>
<protein>
    <recommendedName>
        <fullName evidence="13">Protein kinase domain-containing protein</fullName>
    </recommendedName>
</protein>
<dbReference type="CDD" id="cd00371">
    <property type="entry name" value="HMA"/>
    <property type="match status" value="2"/>
</dbReference>
<dbReference type="PANTHER" id="PTHR27003">
    <property type="entry name" value="OS07G0166700 PROTEIN"/>
    <property type="match status" value="1"/>
</dbReference>
<feature type="compositionally biased region" description="Basic and acidic residues" evidence="8">
    <location>
        <begin position="408"/>
        <end position="428"/>
    </location>
</feature>
<dbReference type="PROSITE" id="PS00107">
    <property type="entry name" value="PROTEIN_KINASE_ATP"/>
    <property type="match status" value="1"/>
</dbReference>
<dbReference type="InterPro" id="IPR045272">
    <property type="entry name" value="ANXUR1/2-like"/>
</dbReference>
<evidence type="ECO:0000256" key="5">
    <source>
        <dbReference type="ARBA" id="ARBA00022777"/>
    </source>
</evidence>
<dbReference type="EMBL" id="JBCNJP010000020">
    <property type="protein sequence ID" value="KAK9060066.1"/>
    <property type="molecule type" value="Genomic_DNA"/>
</dbReference>
<feature type="domain" description="HMA" evidence="10">
    <location>
        <begin position="333"/>
        <end position="397"/>
    </location>
</feature>
<dbReference type="SUPFAM" id="SSF55008">
    <property type="entry name" value="HMA, heavy metal-associated domain"/>
    <property type="match status" value="2"/>
</dbReference>
<evidence type="ECO:0000256" key="7">
    <source>
        <dbReference type="PROSITE-ProRule" id="PRU10141"/>
    </source>
</evidence>
<dbReference type="SUPFAM" id="SSF56112">
    <property type="entry name" value="Protein kinase-like (PK-like)"/>
    <property type="match status" value="1"/>
</dbReference>
<keyword evidence="4 7" id="KW-0547">Nucleotide-binding</keyword>
<dbReference type="Pfam" id="PF00069">
    <property type="entry name" value="Pkinase"/>
    <property type="match status" value="1"/>
</dbReference>
<feature type="domain" description="HMA" evidence="10">
    <location>
        <begin position="435"/>
        <end position="499"/>
    </location>
</feature>
<feature type="compositionally biased region" description="Polar residues" evidence="8">
    <location>
        <begin position="394"/>
        <end position="405"/>
    </location>
</feature>
<dbReference type="FunFam" id="3.30.200.20:FF:000039">
    <property type="entry name" value="receptor-like protein kinase FERONIA"/>
    <property type="match status" value="1"/>
</dbReference>
<dbReference type="PANTHER" id="PTHR27003:SF458">
    <property type="entry name" value="TOLL_INTERLEUKIN-1 RECEPTOR HOMOLOGY (TIR) DOMAIN, PROTEIN KINASE-LIKE DOMAIN PROTEIN-RELATED"/>
    <property type="match status" value="1"/>
</dbReference>
<evidence type="ECO:0000313" key="12">
    <source>
        <dbReference type="Proteomes" id="UP001408789"/>
    </source>
</evidence>